<gene>
    <name evidence="1" type="ORF">VIN01S_13340</name>
</gene>
<dbReference type="InterPro" id="IPR019734">
    <property type="entry name" value="TPR_rpt"/>
</dbReference>
<name>A0A4Y3HUU1_9VIBR</name>
<dbReference type="GO" id="GO:0006493">
    <property type="term" value="P:protein O-linked glycosylation"/>
    <property type="evidence" value="ECO:0007669"/>
    <property type="project" value="InterPro"/>
</dbReference>
<dbReference type="InterPro" id="IPR037919">
    <property type="entry name" value="OGT"/>
</dbReference>
<dbReference type="SMART" id="SM00028">
    <property type="entry name" value="TPR"/>
    <property type="match status" value="2"/>
</dbReference>
<organism evidence="1 2">
    <name type="scientific">Vibrio inusitatus NBRC 102082</name>
    <dbReference type="NCBI Taxonomy" id="1219070"/>
    <lineage>
        <taxon>Bacteria</taxon>
        <taxon>Pseudomonadati</taxon>
        <taxon>Pseudomonadota</taxon>
        <taxon>Gammaproteobacteria</taxon>
        <taxon>Vibrionales</taxon>
        <taxon>Vibrionaceae</taxon>
        <taxon>Vibrio</taxon>
    </lineage>
</organism>
<dbReference type="GO" id="GO:0097363">
    <property type="term" value="F:protein O-acetylglucosaminyltransferase activity"/>
    <property type="evidence" value="ECO:0007669"/>
    <property type="project" value="TreeGrafter"/>
</dbReference>
<keyword evidence="2" id="KW-1185">Reference proteome</keyword>
<protein>
    <submittedName>
        <fullName evidence="1">Uncharacterized protein</fullName>
    </submittedName>
</protein>
<dbReference type="SUPFAM" id="SSF48452">
    <property type="entry name" value="TPR-like"/>
    <property type="match status" value="1"/>
</dbReference>
<dbReference type="PANTHER" id="PTHR44366:SF1">
    <property type="entry name" value="UDP-N-ACETYLGLUCOSAMINE--PEPTIDE N-ACETYLGLUCOSAMINYLTRANSFERASE 110 KDA SUBUNIT"/>
    <property type="match status" value="1"/>
</dbReference>
<dbReference type="Gene3D" id="1.25.40.10">
    <property type="entry name" value="Tetratricopeptide repeat domain"/>
    <property type="match status" value="1"/>
</dbReference>
<reference evidence="1 2" key="1">
    <citation type="submission" date="2019-06" db="EMBL/GenBank/DDBJ databases">
        <title>Whole genome shotgun sequence of Vibrio inusitatus NBRC 102082.</title>
        <authorList>
            <person name="Hosoyama A."/>
            <person name="Uohara A."/>
            <person name="Ohji S."/>
            <person name="Ichikawa N."/>
        </authorList>
    </citation>
    <scope>NUCLEOTIDE SEQUENCE [LARGE SCALE GENOMIC DNA]</scope>
    <source>
        <strain evidence="1 2">NBRC 102082</strain>
    </source>
</reference>
<dbReference type="Proteomes" id="UP000318717">
    <property type="component" value="Unassembled WGS sequence"/>
</dbReference>
<dbReference type="AlphaFoldDB" id="A0A4Y3HUU1"/>
<dbReference type="PANTHER" id="PTHR44366">
    <property type="entry name" value="UDP-N-ACETYLGLUCOSAMINE--PEPTIDE N-ACETYLGLUCOSAMINYLTRANSFERASE 110 KDA SUBUNIT"/>
    <property type="match status" value="1"/>
</dbReference>
<accession>A0A4Y3HUU1</accession>
<dbReference type="Pfam" id="PF13414">
    <property type="entry name" value="TPR_11"/>
    <property type="match status" value="1"/>
</dbReference>
<proteinExistence type="predicted"/>
<dbReference type="InterPro" id="IPR011990">
    <property type="entry name" value="TPR-like_helical_dom_sf"/>
</dbReference>
<evidence type="ECO:0000313" key="1">
    <source>
        <dbReference type="EMBL" id="GEA50530.1"/>
    </source>
</evidence>
<dbReference type="EMBL" id="BJLF01000005">
    <property type="protein sequence ID" value="GEA50530.1"/>
    <property type="molecule type" value="Genomic_DNA"/>
</dbReference>
<evidence type="ECO:0000313" key="2">
    <source>
        <dbReference type="Proteomes" id="UP000318717"/>
    </source>
</evidence>
<comment type="caution">
    <text evidence="1">The sequence shown here is derived from an EMBL/GenBank/DDBJ whole genome shotgun (WGS) entry which is preliminary data.</text>
</comment>
<sequence length="119" mass="13847">MMDKEFVKAEKKFRSAIKNDTKLAEAHNNLAYTLRKQGSQNYKAALTHYNKAIYLDPKLPEPYMYRGVLYVQIGDEQRALEDHQTLVDMRSPLAAELEYVIKNGREKTPEQFFGVSNKF</sequence>